<dbReference type="Proteomes" id="UP001218895">
    <property type="component" value="Chromosome"/>
</dbReference>
<reference evidence="1" key="1">
    <citation type="submission" date="2022-01" db="EMBL/GenBank/DDBJ databases">
        <title>Complete genome of Methanomicrobium antiquum DSM 21220.</title>
        <authorList>
            <person name="Chen S.-C."/>
            <person name="You Y.-T."/>
            <person name="Zhou Y.-Z."/>
            <person name="Lai M.-C."/>
        </authorList>
    </citation>
    <scope>NUCLEOTIDE SEQUENCE</scope>
    <source>
        <strain evidence="1">DSM 21220</strain>
    </source>
</reference>
<evidence type="ECO:0000313" key="1">
    <source>
        <dbReference type="EMBL" id="WFN36939.1"/>
    </source>
</evidence>
<dbReference type="AlphaFoldDB" id="A0AAF0JLQ4"/>
<accession>A0AAF0JLQ4</accession>
<dbReference type="RefSeq" id="WP_278099776.1">
    <property type="nucleotide sequence ID" value="NZ_CP091092.1"/>
</dbReference>
<proteinExistence type="predicted"/>
<sequence>MDILLRDRFTESWEKYFPGSDLPVSIEFKDNADDGELVETPRGWRCIICQIAKARSGDSIVFTEKSITCGGGLRYSGYSDSIHLNFRYFLSYGKKGIVDGERYKQTPEIVDDWEKQIPKYPPHKKYLHIKRWDKLKENDNPEVIVFFARPEVMSGLFTLANYDQSSPFGVICPMGSGCSSILLYPWLEQQKDEPKVVLGMFDPSARKCVPNDIFTMAFPMKRFETVIGFMDESFLITPQWKTVLKKIQRSTEINNKN</sequence>
<dbReference type="EMBL" id="CP091092">
    <property type="protein sequence ID" value="WFN36939.1"/>
    <property type="molecule type" value="Genomic_DNA"/>
</dbReference>
<dbReference type="KEGG" id="manq:L1994_00640"/>
<keyword evidence="2" id="KW-1185">Reference proteome</keyword>
<evidence type="ECO:0000313" key="2">
    <source>
        <dbReference type="Proteomes" id="UP001218895"/>
    </source>
</evidence>
<name>A0AAF0JLQ4_9EURY</name>
<dbReference type="Pfam" id="PF02596">
    <property type="entry name" value="DUF169"/>
    <property type="match status" value="1"/>
</dbReference>
<organism evidence="1 2">
    <name type="scientific">Methanomicrobium antiquum</name>
    <dbReference type="NCBI Taxonomy" id="487686"/>
    <lineage>
        <taxon>Archaea</taxon>
        <taxon>Methanobacteriati</taxon>
        <taxon>Methanobacteriota</taxon>
        <taxon>Stenosarchaea group</taxon>
        <taxon>Methanomicrobia</taxon>
        <taxon>Methanomicrobiales</taxon>
        <taxon>Methanomicrobiaceae</taxon>
        <taxon>Methanomicrobium</taxon>
    </lineage>
</organism>
<gene>
    <name evidence="1" type="ORF">L1994_00640</name>
</gene>
<dbReference type="InterPro" id="IPR003748">
    <property type="entry name" value="DUF169"/>
</dbReference>
<protein>
    <submittedName>
        <fullName evidence="1">DUF169 domain-containing protein</fullName>
    </submittedName>
</protein>
<dbReference type="GeneID" id="79948858"/>